<comment type="similarity">
    <text evidence="2">Belongs to the CPA3 antiporters (TC 2.A.63) subunit E family.</text>
</comment>
<keyword evidence="3" id="KW-1003">Cell membrane</keyword>
<dbReference type="AlphaFoldDB" id="A0A507ZS74"/>
<dbReference type="GO" id="GO:0005886">
    <property type="term" value="C:plasma membrane"/>
    <property type="evidence" value="ECO:0007669"/>
    <property type="project" value="UniProtKB-SubCell"/>
</dbReference>
<dbReference type="GO" id="GO:0008324">
    <property type="term" value="F:monoatomic cation transmembrane transporter activity"/>
    <property type="evidence" value="ECO:0007669"/>
    <property type="project" value="InterPro"/>
</dbReference>
<proteinExistence type="inferred from homology"/>
<keyword evidence="5 7" id="KW-1133">Transmembrane helix</keyword>
<evidence type="ECO:0000313" key="8">
    <source>
        <dbReference type="EMBL" id="TQD40480.1"/>
    </source>
</evidence>
<dbReference type="PANTHER" id="PTHR34584">
    <property type="entry name" value="NA(+)/H(+) ANTIPORTER SUBUNIT E1"/>
    <property type="match status" value="1"/>
</dbReference>
<protein>
    <submittedName>
        <fullName evidence="8">Na+/H+ antiporter subunit E</fullName>
    </submittedName>
</protein>
<reference evidence="8 9" key="1">
    <citation type="submission" date="2019-06" db="EMBL/GenBank/DDBJ databases">
        <title>Flavibacter putida gen. nov., sp. nov., a novel marine bacterium of the family Flavobacteriaceae isolated from coastal seawater.</title>
        <authorList>
            <person name="Feng X."/>
        </authorList>
    </citation>
    <scope>NUCLEOTIDE SEQUENCE [LARGE SCALE GENOMIC DNA]</scope>
    <source>
        <strain evidence="8 9">PLHSN227</strain>
    </source>
</reference>
<dbReference type="OrthoDB" id="9800498at2"/>
<evidence type="ECO:0000313" key="9">
    <source>
        <dbReference type="Proteomes" id="UP000317169"/>
    </source>
</evidence>
<name>A0A507ZS74_9FLAO</name>
<evidence type="ECO:0000256" key="1">
    <source>
        <dbReference type="ARBA" id="ARBA00004651"/>
    </source>
</evidence>
<keyword evidence="6 7" id="KW-0472">Membrane</keyword>
<dbReference type="InterPro" id="IPR002758">
    <property type="entry name" value="Cation_antiport_E"/>
</dbReference>
<comment type="caution">
    <text evidence="8">The sequence shown here is derived from an EMBL/GenBank/DDBJ whole genome shotgun (WGS) entry which is preliminary data.</text>
</comment>
<dbReference type="PIRSF" id="PIRSF019239">
    <property type="entry name" value="MrpE"/>
    <property type="match status" value="1"/>
</dbReference>
<organism evidence="8 9">
    <name type="scientific">Haloflavibacter putidus</name>
    <dbReference type="NCBI Taxonomy" id="2576776"/>
    <lineage>
        <taxon>Bacteria</taxon>
        <taxon>Pseudomonadati</taxon>
        <taxon>Bacteroidota</taxon>
        <taxon>Flavobacteriia</taxon>
        <taxon>Flavobacteriales</taxon>
        <taxon>Flavobacteriaceae</taxon>
        <taxon>Haloflavibacter</taxon>
    </lineage>
</organism>
<dbReference type="RefSeq" id="WP_141420212.1">
    <property type="nucleotide sequence ID" value="NZ_VIAR01000001.1"/>
</dbReference>
<keyword evidence="9" id="KW-1185">Reference proteome</keyword>
<sequence>MKNRFLSNILLTFIWVSITGDFQFSNYVFGFLLSFAILFIITRGDAKYFKVIPKLIFFIFFFLYELIKANLQVAFDVITPKFYMTPGIVKVPLDAETNLEITLLANLITLTPGTLSLDVSDDRKVLYVHAMYINDREEFIKGIKNGFERRLLEILR</sequence>
<evidence type="ECO:0000256" key="5">
    <source>
        <dbReference type="ARBA" id="ARBA00022989"/>
    </source>
</evidence>
<evidence type="ECO:0000256" key="4">
    <source>
        <dbReference type="ARBA" id="ARBA00022692"/>
    </source>
</evidence>
<evidence type="ECO:0000256" key="7">
    <source>
        <dbReference type="SAM" id="Phobius"/>
    </source>
</evidence>
<accession>A0A507ZS74</accession>
<feature type="transmembrane region" description="Helical" evidence="7">
    <location>
        <begin position="24"/>
        <end position="41"/>
    </location>
</feature>
<dbReference type="Pfam" id="PF01899">
    <property type="entry name" value="MNHE"/>
    <property type="match status" value="1"/>
</dbReference>
<dbReference type="EMBL" id="VIAR01000001">
    <property type="protein sequence ID" value="TQD40480.1"/>
    <property type="molecule type" value="Genomic_DNA"/>
</dbReference>
<dbReference type="PANTHER" id="PTHR34584:SF1">
    <property type="entry name" value="NA(+)_H(+) ANTIPORTER SUBUNIT E1"/>
    <property type="match status" value="1"/>
</dbReference>
<comment type="subcellular location">
    <subcellularLocation>
        <location evidence="1">Cell membrane</location>
        <topology evidence="1">Multi-pass membrane protein</topology>
    </subcellularLocation>
</comment>
<gene>
    <name evidence="8" type="ORF">FKR84_00450</name>
</gene>
<keyword evidence="4 7" id="KW-0812">Transmembrane</keyword>
<evidence type="ECO:0000256" key="2">
    <source>
        <dbReference type="ARBA" id="ARBA00006228"/>
    </source>
</evidence>
<dbReference type="Proteomes" id="UP000317169">
    <property type="component" value="Unassembled WGS sequence"/>
</dbReference>
<evidence type="ECO:0000256" key="6">
    <source>
        <dbReference type="ARBA" id="ARBA00023136"/>
    </source>
</evidence>
<evidence type="ECO:0000256" key="3">
    <source>
        <dbReference type="ARBA" id="ARBA00022475"/>
    </source>
</evidence>
<feature type="transmembrane region" description="Helical" evidence="7">
    <location>
        <begin position="48"/>
        <end position="67"/>
    </location>
</feature>